<evidence type="ECO:0000313" key="1">
    <source>
        <dbReference type="EMBL" id="CAG7719748.1"/>
    </source>
</evidence>
<organism evidence="1 2">
    <name type="scientific">Allacma fusca</name>
    <dbReference type="NCBI Taxonomy" id="39272"/>
    <lineage>
        <taxon>Eukaryota</taxon>
        <taxon>Metazoa</taxon>
        <taxon>Ecdysozoa</taxon>
        <taxon>Arthropoda</taxon>
        <taxon>Hexapoda</taxon>
        <taxon>Collembola</taxon>
        <taxon>Symphypleona</taxon>
        <taxon>Sminthuridae</taxon>
        <taxon>Allacma</taxon>
    </lineage>
</organism>
<reference evidence="1" key="1">
    <citation type="submission" date="2021-06" db="EMBL/GenBank/DDBJ databases">
        <authorList>
            <person name="Hodson N. C."/>
            <person name="Mongue J. A."/>
            <person name="Jaron S. K."/>
        </authorList>
    </citation>
    <scope>NUCLEOTIDE SEQUENCE</scope>
</reference>
<dbReference type="Proteomes" id="UP000708208">
    <property type="component" value="Unassembled WGS sequence"/>
</dbReference>
<feature type="non-terminal residue" evidence="1">
    <location>
        <position position="1"/>
    </location>
</feature>
<dbReference type="AlphaFoldDB" id="A0A8J2NSR9"/>
<protein>
    <submittedName>
        <fullName evidence="1">Uncharacterized protein</fullName>
    </submittedName>
</protein>
<comment type="caution">
    <text evidence="1">The sequence shown here is derived from an EMBL/GenBank/DDBJ whole genome shotgun (WGS) entry which is preliminary data.</text>
</comment>
<name>A0A8J2NSR9_9HEXA</name>
<feature type="non-terminal residue" evidence="1">
    <location>
        <position position="98"/>
    </location>
</feature>
<accession>A0A8J2NSR9</accession>
<keyword evidence="2" id="KW-1185">Reference proteome</keyword>
<evidence type="ECO:0000313" key="2">
    <source>
        <dbReference type="Proteomes" id="UP000708208"/>
    </source>
</evidence>
<sequence length="98" mass="11292">ASRQFPKVPFLKFTISTFDSTTVTVGDIFETFPKLTKLSLDGRCNFLEFSGMDIATIAEYIERELETIVLGSRFVVDPDMVRYCLPRVPKLREISLHW</sequence>
<dbReference type="EMBL" id="CAJVCH010064207">
    <property type="protein sequence ID" value="CAG7719748.1"/>
    <property type="molecule type" value="Genomic_DNA"/>
</dbReference>
<gene>
    <name evidence="1" type="ORF">AFUS01_LOCUS9055</name>
</gene>
<proteinExistence type="predicted"/>